<dbReference type="SUPFAM" id="SSF53850">
    <property type="entry name" value="Periplasmic binding protein-like II"/>
    <property type="match status" value="1"/>
</dbReference>
<gene>
    <name evidence="3" type="ORF">ACFOW1_11520</name>
</gene>
<sequence length="307" mass="33561">MKKISLSLCLTTLFFFGCRSNSDVDANGVPNKVVIAMYGNSGENASSLKKAMAPLRDYFAQQLHKNVEIYYTTDYTAVVAAIHAKKADIAYLAPFSYILCAQKKDITPLVVVGKDGKATMYHSFIFVNKKSGIKTMDELKAKAKNLTLAFSDPASASGHLIPMAYLNTIGLSPDTAFKQTMFAGSHPGVILTVASGKVDVGTSAIEYGLNPLIAKGLVDKDQFNILWTSDPIVGSPIVIRNDLNTDFIAKVKSLYLNLYKDAPEIFNNYIKVYKIDPTSLSYIAVDDSLYNGIRKIANGIKDLNIEK</sequence>
<protein>
    <submittedName>
        <fullName evidence="3">Phosphate/phosphite/phosphonate ABC transporter substrate-binding protein</fullName>
    </submittedName>
</protein>
<evidence type="ECO:0000313" key="3">
    <source>
        <dbReference type="EMBL" id="MFC4232525.1"/>
    </source>
</evidence>
<dbReference type="PANTHER" id="PTHR35841:SF1">
    <property type="entry name" value="PHOSPHONATES-BINDING PERIPLASMIC PROTEIN"/>
    <property type="match status" value="1"/>
</dbReference>
<keyword evidence="4" id="KW-1185">Reference proteome</keyword>
<accession>A0ABV8Q0D4</accession>
<comment type="caution">
    <text evidence="3">The sequence shown here is derived from an EMBL/GenBank/DDBJ whole genome shotgun (WGS) entry which is preliminary data.</text>
</comment>
<reference evidence="4" key="1">
    <citation type="journal article" date="2019" name="Int. J. Syst. Evol. Microbiol.">
        <title>The Global Catalogue of Microorganisms (GCM) 10K type strain sequencing project: providing services to taxonomists for standard genome sequencing and annotation.</title>
        <authorList>
            <consortium name="The Broad Institute Genomics Platform"/>
            <consortium name="The Broad Institute Genome Sequencing Center for Infectious Disease"/>
            <person name="Wu L."/>
            <person name="Ma J."/>
        </authorList>
    </citation>
    <scope>NUCLEOTIDE SEQUENCE [LARGE SCALE GENOMIC DNA]</scope>
    <source>
        <strain evidence="4">CECT 8010</strain>
    </source>
</reference>
<organism evidence="3 4">
    <name type="scientific">Parasediminibacterium paludis</name>
    <dbReference type="NCBI Taxonomy" id="908966"/>
    <lineage>
        <taxon>Bacteria</taxon>
        <taxon>Pseudomonadati</taxon>
        <taxon>Bacteroidota</taxon>
        <taxon>Chitinophagia</taxon>
        <taxon>Chitinophagales</taxon>
        <taxon>Chitinophagaceae</taxon>
        <taxon>Parasediminibacterium</taxon>
    </lineage>
</organism>
<evidence type="ECO:0000313" key="4">
    <source>
        <dbReference type="Proteomes" id="UP001595906"/>
    </source>
</evidence>
<dbReference type="InterPro" id="IPR005770">
    <property type="entry name" value="PhnD"/>
</dbReference>
<dbReference type="PROSITE" id="PS51257">
    <property type="entry name" value="PROKAR_LIPOPROTEIN"/>
    <property type="match status" value="1"/>
</dbReference>
<evidence type="ECO:0000256" key="2">
    <source>
        <dbReference type="ARBA" id="ARBA00022729"/>
    </source>
</evidence>
<dbReference type="NCBIfam" id="TIGR01098">
    <property type="entry name" value="3A0109s03R"/>
    <property type="match status" value="1"/>
</dbReference>
<evidence type="ECO:0000256" key="1">
    <source>
        <dbReference type="ARBA" id="ARBA00007162"/>
    </source>
</evidence>
<dbReference type="Pfam" id="PF12974">
    <property type="entry name" value="Phosphonate-bd"/>
    <property type="match status" value="1"/>
</dbReference>
<dbReference type="Gene3D" id="3.40.190.10">
    <property type="entry name" value="Periplasmic binding protein-like II"/>
    <property type="match status" value="2"/>
</dbReference>
<dbReference type="PANTHER" id="PTHR35841">
    <property type="entry name" value="PHOSPHONATES-BINDING PERIPLASMIC PROTEIN"/>
    <property type="match status" value="1"/>
</dbReference>
<comment type="similarity">
    <text evidence="1">Belongs to the phosphate/phosphite/phosphonate binding protein family.</text>
</comment>
<name>A0ABV8Q0D4_9BACT</name>
<dbReference type="EMBL" id="JBHSDC010000022">
    <property type="protein sequence ID" value="MFC4232525.1"/>
    <property type="molecule type" value="Genomic_DNA"/>
</dbReference>
<proteinExistence type="inferred from homology"/>
<keyword evidence="2" id="KW-0732">Signal</keyword>
<dbReference type="CDD" id="cd01071">
    <property type="entry name" value="PBP2_PhnD_like"/>
    <property type="match status" value="1"/>
</dbReference>
<dbReference type="Proteomes" id="UP001595906">
    <property type="component" value="Unassembled WGS sequence"/>
</dbReference>
<dbReference type="RefSeq" id="WP_379014414.1">
    <property type="nucleotide sequence ID" value="NZ_JBHSDC010000022.1"/>
</dbReference>